<proteinExistence type="predicted"/>
<sequence>GAGVVDDAEYPTELLSHRAIVPGQEVFDKAAAIWEAMSLAGVPTRGFYPCITETDDEDVEGVIGPRAETVDDNLEAIGTALDNILLPVMQGVRQHVSAISGNTMQQHLADQHWRMHRFAHRIWADAGLETIDRGYICPEVTDLVRMIQGGASTDEGDIPATAGAARCRANVAVKGALAWTPDVYSVLETPAATLSDGIDHEVTTIPVTDSSEFPATGFAFVGSEAFTYTGNTDTSLTGCVRGCYGTTGVAHDSG</sequence>
<evidence type="ECO:0000313" key="1">
    <source>
        <dbReference type="EMBL" id="GAI05634.1"/>
    </source>
</evidence>
<feature type="non-terminal residue" evidence="1">
    <location>
        <position position="254"/>
    </location>
</feature>
<reference evidence="1" key="1">
    <citation type="journal article" date="2014" name="Front. Microbiol.">
        <title>High frequency of phylogenetically diverse reductive dehalogenase-homologous genes in deep subseafloor sedimentary metagenomes.</title>
        <authorList>
            <person name="Kawai M."/>
            <person name="Futagami T."/>
            <person name="Toyoda A."/>
            <person name="Takaki Y."/>
            <person name="Nishi S."/>
            <person name="Hori S."/>
            <person name="Arai W."/>
            <person name="Tsubouchi T."/>
            <person name="Morono Y."/>
            <person name="Uchiyama I."/>
            <person name="Ito T."/>
            <person name="Fujiyama A."/>
            <person name="Inagaki F."/>
            <person name="Takami H."/>
        </authorList>
    </citation>
    <scope>NUCLEOTIDE SEQUENCE</scope>
    <source>
        <strain evidence="1">Expedition CK06-06</strain>
    </source>
</reference>
<gene>
    <name evidence="1" type="ORF">S06H3_21431</name>
</gene>
<dbReference type="EMBL" id="BARV01011254">
    <property type="protein sequence ID" value="GAI05634.1"/>
    <property type="molecule type" value="Genomic_DNA"/>
</dbReference>
<name>X1MGZ3_9ZZZZ</name>
<organism evidence="1">
    <name type="scientific">marine sediment metagenome</name>
    <dbReference type="NCBI Taxonomy" id="412755"/>
    <lineage>
        <taxon>unclassified sequences</taxon>
        <taxon>metagenomes</taxon>
        <taxon>ecological metagenomes</taxon>
    </lineage>
</organism>
<comment type="caution">
    <text evidence="1">The sequence shown here is derived from an EMBL/GenBank/DDBJ whole genome shotgun (WGS) entry which is preliminary data.</text>
</comment>
<protein>
    <submittedName>
        <fullName evidence="1">Uncharacterized protein</fullName>
    </submittedName>
</protein>
<feature type="non-terminal residue" evidence="1">
    <location>
        <position position="1"/>
    </location>
</feature>
<accession>X1MGZ3</accession>
<dbReference type="AlphaFoldDB" id="X1MGZ3"/>